<keyword evidence="1" id="KW-0677">Repeat</keyword>
<organism evidence="3 4">
    <name type="scientific">Paraphoma chrysanthemicola</name>
    <dbReference type="NCBI Taxonomy" id="798071"/>
    <lineage>
        <taxon>Eukaryota</taxon>
        <taxon>Fungi</taxon>
        <taxon>Dikarya</taxon>
        <taxon>Ascomycota</taxon>
        <taxon>Pezizomycotina</taxon>
        <taxon>Dothideomycetes</taxon>
        <taxon>Pleosporomycetidae</taxon>
        <taxon>Pleosporales</taxon>
        <taxon>Pleosporineae</taxon>
        <taxon>Phaeosphaeriaceae</taxon>
        <taxon>Paraphoma</taxon>
    </lineage>
</organism>
<sequence>MANASSLNNSFQAAFETAIRKFRVELKNDDLYHEILQTKNIMEVYDVTDRLQEEQSRTGRLRHLSKIEPFLAGLRGYAKAIEVFMQAKPDVLALIWGPIKLLLQWADVLKQSMDAIVDTIAEIGILIPEFQISNELFGGKAAVRDVLLLFFGDILDFYVIALKFFGNTRLKFVFEALWPRQRDKIKIVAGHFQRHTQVLRNEVRLEHIQAEYDFRRHALELFDKAENSHRIQEYQSLRTSMSMGKYEEKLQYLDDRSCHDAGKWLMKHAEFRDWIDRSPGSNPVLWLQGIPGSGKTHLAGTVVHEARKRAHSLFAFLTYTHSTNISALSILHSLVFQLSADDPTLQSILCQSSGENFRHNIEATKSVFKTIASSAGILYITIDGLDEIEKAPRSKILEILLQFSSEIDELRLLVSCRAEADITSTLKGKCSSIRINELNTEGIHAFITERTSIWYSQRGFCPEARKEIGDLLAPLADKSKEVRDLTINLGMFLYAKIVLDTIEFLDPEEILEDLKILPDTMDEA</sequence>
<reference evidence="3" key="1">
    <citation type="journal article" date="2021" name="Nat. Commun.">
        <title>Genetic determinants of endophytism in the Arabidopsis root mycobiome.</title>
        <authorList>
            <person name="Mesny F."/>
            <person name="Miyauchi S."/>
            <person name="Thiergart T."/>
            <person name="Pickel B."/>
            <person name="Atanasova L."/>
            <person name="Karlsson M."/>
            <person name="Huettel B."/>
            <person name="Barry K.W."/>
            <person name="Haridas S."/>
            <person name="Chen C."/>
            <person name="Bauer D."/>
            <person name="Andreopoulos W."/>
            <person name="Pangilinan J."/>
            <person name="LaButti K."/>
            <person name="Riley R."/>
            <person name="Lipzen A."/>
            <person name="Clum A."/>
            <person name="Drula E."/>
            <person name="Henrissat B."/>
            <person name="Kohler A."/>
            <person name="Grigoriev I.V."/>
            <person name="Martin F.M."/>
            <person name="Hacquard S."/>
        </authorList>
    </citation>
    <scope>NUCLEOTIDE SEQUENCE</scope>
    <source>
        <strain evidence="3">MPI-SDFR-AT-0120</strain>
    </source>
</reference>
<protein>
    <recommendedName>
        <fullName evidence="2">NACHT domain-containing protein</fullName>
    </recommendedName>
</protein>
<dbReference type="EMBL" id="JAGMVJ010000015">
    <property type="protein sequence ID" value="KAH7080900.1"/>
    <property type="molecule type" value="Genomic_DNA"/>
</dbReference>
<evidence type="ECO:0000313" key="4">
    <source>
        <dbReference type="Proteomes" id="UP000813461"/>
    </source>
</evidence>
<dbReference type="InterPro" id="IPR027417">
    <property type="entry name" value="P-loop_NTPase"/>
</dbReference>
<proteinExistence type="predicted"/>
<keyword evidence="4" id="KW-1185">Reference proteome</keyword>
<evidence type="ECO:0000259" key="2">
    <source>
        <dbReference type="PROSITE" id="PS50837"/>
    </source>
</evidence>
<accession>A0A8K0QZ71</accession>
<dbReference type="PROSITE" id="PS50837">
    <property type="entry name" value="NACHT"/>
    <property type="match status" value="1"/>
</dbReference>
<dbReference type="InterPro" id="IPR056125">
    <property type="entry name" value="DUF7708"/>
</dbReference>
<name>A0A8K0QZ71_9PLEO</name>
<dbReference type="InterPro" id="IPR007111">
    <property type="entry name" value="NACHT_NTPase"/>
</dbReference>
<dbReference type="InterPro" id="IPR056884">
    <property type="entry name" value="NPHP3-like_N"/>
</dbReference>
<dbReference type="AlphaFoldDB" id="A0A8K0QZ71"/>
<comment type="caution">
    <text evidence="3">The sequence shown here is derived from an EMBL/GenBank/DDBJ whole genome shotgun (WGS) entry which is preliminary data.</text>
</comment>
<evidence type="ECO:0000313" key="3">
    <source>
        <dbReference type="EMBL" id="KAH7080900.1"/>
    </source>
</evidence>
<dbReference type="OrthoDB" id="4062651at2759"/>
<evidence type="ECO:0000256" key="1">
    <source>
        <dbReference type="ARBA" id="ARBA00022737"/>
    </source>
</evidence>
<dbReference type="SUPFAM" id="SSF52540">
    <property type="entry name" value="P-loop containing nucleoside triphosphate hydrolases"/>
    <property type="match status" value="1"/>
</dbReference>
<feature type="domain" description="NACHT" evidence="2">
    <location>
        <begin position="283"/>
        <end position="420"/>
    </location>
</feature>
<gene>
    <name evidence="3" type="ORF">FB567DRAFT_449032</name>
</gene>
<dbReference type="Proteomes" id="UP000813461">
    <property type="component" value="Unassembled WGS sequence"/>
</dbReference>
<dbReference type="PANTHER" id="PTHR10039">
    <property type="entry name" value="AMELOGENIN"/>
    <property type="match status" value="1"/>
</dbReference>
<dbReference type="PANTHER" id="PTHR10039:SF14">
    <property type="entry name" value="NACHT DOMAIN-CONTAINING PROTEIN"/>
    <property type="match status" value="1"/>
</dbReference>
<dbReference type="Pfam" id="PF24883">
    <property type="entry name" value="NPHP3_N"/>
    <property type="match status" value="1"/>
</dbReference>
<dbReference type="Pfam" id="PF24809">
    <property type="entry name" value="DUF7708"/>
    <property type="match status" value="1"/>
</dbReference>
<dbReference type="Gene3D" id="3.40.50.300">
    <property type="entry name" value="P-loop containing nucleotide triphosphate hydrolases"/>
    <property type="match status" value="1"/>
</dbReference>